<dbReference type="InterPro" id="IPR027640">
    <property type="entry name" value="Kinesin-like_fam"/>
</dbReference>
<evidence type="ECO:0000256" key="2">
    <source>
        <dbReference type="ARBA" id="ARBA00022741"/>
    </source>
</evidence>
<dbReference type="EMBL" id="GEDC01029587">
    <property type="protein sequence ID" value="JAS07711.1"/>
    <property type="molecule type" value="Transcribed_RNA"/>
</dbReference>
<reference evidence="7" key="1">
    <citation type="submission" date="2015-12" db="EMBL/GenBank/DDBJ databases">
        <title>De novo transcriptome assembly of four potential Pierce s Disease insect vectors from Arizona vineyards.</title>
        <authorList>
            <person name="Tassone E.E."/>
        </authorList>
    </citation>
    <scope>NUCLEOTIDE SEQUENCE</scope>
</reference>
<name>A0A1B6C2G8_9HEMI</name>
<keyword evidence="5" id="KW-0505">Motor protein</keyword>
<dbReference type="InterPro" id="IPR001752">
    <property type="entry name" value="Kinesin_motor_dom"/>
</dbReference>
<dbReference type="Gene3D" id="3.40.850.10">
    <property type="entry name" value="Kinesin motor domain"/>
    <property type="match status" value="1"/>
</dbReference>
<dbReference type="GO" id="GO:0005524">
    <property type="term" value="F:ATP binding"/>
    <property type="evidence" value="ECO:0007669"/>
    <property type="project" value="UniProtKB-UniRule"/>
</dbReference>
<dbReference type="GO" id="GO:0005874">
    <property type="term" value="C:microtubule"/>
    <property type="evidence" value="ECO:0007669"/>
    <property type="project" value="TreeGrafter"/>
</dbReference>
<dbReference type="AlphaFoldDB" id="A0A1B6C2G8"/>
<comment type="similarity">
    <text evidence="5">Belongs to the TRAFAC class myosin-kinesin ATPase superfamily. Kinesin family.</text>
</comment>
<dbReference type="GO" id="GO:0016887">
    <property type="term" value="F:ATP hydrolysis activity"/>
    <property type="evidence" value="ECO:0007669"/>
    <property type="project" value="TreeGrafter"/>
</dbReference>
<dbReference type="PRINTS" id="PR00380">
    <property type="entry name" value="KINESINHEAVY"/>
</dbReference>
<dbReference type="PROSITE" id="PS50067">
    <property type="entry name" value="KINESIN_MOTOR_2"/>
    <property type="match status" value="1"/>
</dbReference>
<comment type="subcellular location">
    <subcellularLocation>
        <location evidence="1">Cytoplasm</location>
        <location evidence="1">Cytoskeleton</location>
    </subcellularLocation>
</comment>
<feature type="non-terminal residue" evidence="7">
    <location>
        <position position="299"/>
    </location>
</feature>
<dbReference type="GO" id="GO:0003777">
    <property type="term" value="F:microtubule motor activity"/>
    <property type="evidence" value="ECO:0007669"/>
    <property type="project" value="InterPro"/>
</dbReference>
<evidence type="ECO:0000256" key="4">
    <source>
        <dbReference type="ARBA" id="ARBA00023212"/>
    </source>
</evidence>
<dbReference type="PANTHER" id="PTHR24115">
    <property type="entry name" value="KINESIN-RELATED"/>
    <property type="match status" value="1"/>
</dbReference>
<keyword evidence="4" id="KW-0206">Cytoskeleton</keyword>
<keyword evidence="4" id="KW-0963">Cytoplasm</keyword>
<dbReference type="Pfam" id="PF00225">
    <property type="entry name" value="Kinesin"/>
    <property type="match status" value="1"/>
</dbReference>
<sequence>MDVPLEVAIRVRPPLRYDYTAVETPCIFPDSKHREILLLDKEVVTSDYVLGFESDQSDVFDVCVRPMLKQIGPGRDGTIIAFGPSGAGKSYTIFGPGFQFTHSETSYGIIPRIVRHMFFELASKLSPCRYQVCISIVEVVNGHEKNLLRSISTKEPPLGPEEPNAYYCEDVAMAFSYLHIAMITRQHFLNSYRVFSSIGHVIVKLHITENLVIGGSNENCSYKINIVDLASLDRCFEVNDQFNNHMGLVTLSYLATRPFVHPNNESIVPDIRLLEILQNIFTDDIKTLVICCVSAPHHR</sequence>
<feature type="domain" description="Kinesin motor" evidence="6">
    <location>
        <begin position="4"/>
        <end position="299"/>
    </location>
</feature>
<dbReference type="InterPro" id="IPR036961">
    <property type="entry name" value="Kinesin_motor_dom_sf"/>
</dbReference>
<dbReference type="SUPFAM" id="SSF52540">
    <property type="entry name" value="P-loop containing nucleoside triphosphate hydrolases"/>
    <property type="match status" value="1"/>
</dbReference>
<protein>
    <recommendedName>
        <fullName evidence="6">Kinesin motor domain-containing protein</fullName>
    </recommendedName>
</protein>
<evidence type="ECO:0000256" key="3">
    <source>
        <dbReference type="ARBA" id="ARBA00022840"/>
    </source>
</evidence>
<evidence type="ECO:0000256" key="1">
    <source>
        <dbReference type="ARBA" id="ARBA00004245"/>
    </source>
</evidence>
<dbReference type="InterPro" id="IPR027417">
    <property type="entry name" value="P-loop_NTPase"/>
</dbReference>
<proteinExistence type="inferred from homology"/>
<organism evidence="7">
    <name type="scientific">Clastoptera arizonana</name>
    <name type="common">Arizona spittle bug</name>
    <dbReference type="NCBI Taxonomy" id="38151"/>
    <lineage>
        <taxon>Eukaryota</taxon>
        <taxon>Metazoa</taxon>
        <taxon>Ecdysozoa</taxon>
        <taxon>Arthropoda</taxon>
        <taxon>Hexapoda</taxon>
        <taxon>Insecta</taxon>
        <taxon>Pterygota</taxon>
        <taxon>Neoptera</taxon>
        <taxon>Paraneoptera</taxon>
        <taxon>Hemiptera</taxon>
        <taxon>Auchenorrhyncha</taxon>
        <taxon>Cercopoidea</taxon>
        <taxon>Clastopteridae</taxon>
        <taxon>Clastoptera</taxon>
    </lineage>
</organism>
<evidence type="ECO:0000313" key="7">
    <source>
        <dbReference type="EMBL" id="JAS07711.1"/>
    </source>
</evidence>
<feature type="binding site" evidence="5">
    <location>
        <begin position="83"/>
        <end position="90"/>
    </location>
    <ligand>
        <name>ATP</name>
        <dbReference type="ChEBI" id="CHEBI:30616"/>
    </ligand>
</feature>
<keyword evidence="3 5" id="KW-0067">ATP-binding</keyword>
<dbReference type="GO" id="GO:0008017">
    <property type="term" value="F:microtubule binding"/>
    <property type="evidence" value="ECO:0007669"/>
    <property type="project" value="InterPro"/>
</dbReference>
<keyword evidence="2 5" id="KW-0547">Nucleotide-binding</keyword>
<gene>
    <name evidence="7" type="ORF">g.229</name>
</gene>
<evidence type="ECO:0000259" key="6">
    <source>
        <dbReference type="PROSITE" id="PS50067"/>
    </source>
</evidence>
<evidence type="ECO:0000256" key="5">
    <source>
        <dbReference type="PROSITE-ProRule" id="PRU00283"/>
    </source>
</evidence>
<dbReference type="GO" id="GO:0007018">
    <property type="term" value="P:microtubule-based movement"/>
    <property type="evidence" value="ECO:0007669"/>
    <property type="project" value="InterPro"/>
</dbReference>
<dbReference type="GO" id="GO:0005871">
    <property type="term" value="C:kinesin complex"/>
    <property type="evidence" value="ECO:0007669"/>
    <property type="project" value="TreeGrafter"/>
</dbReference>
<accession>A0A1B6C2G8</accession>
<dbReference type="SMART" id="SM00129">
    <property type="entry name" value="KISc"/>
    <property type="match status" value="1"/>
</dbReference>